<reference evidence="1" key="2">
    <citation type="submission" date="2022-01" db="EMBL/GenBank/DDBJ databases">
        <authorList>
            <person name="Yamashiro T."/>
            <person name="Shiraishi A."/>
            <person name="Satake H."/>
            <person name="Nakayama K."/>
        </authorList>
    </citation>
    <scope>NUCLEOTIDE SEQUENCE</scope>
</reference>
<dbReference type="Proteomes" id="UP001151760">
    <property type="component" value="Unassembled WGS sequence"/>
</dbReference>
<gene>
    <name evidence="1" type="ORF">Tco_1070134</name>
</gene>
<accession>A0ABQ5HMB9</accession>
<sequence length="77" mass="8527">MRTTDWSLTESKILERRADEGESDAAALCGPTTGTGVGGGIYLSSFRLIYNENQISCEGLQIIDDKKQNFWDTKLLP</sequence>
<evidence type="ECO:0000313" key="2">
    <source>
        <dbReference type="Proteomes" id="UP001151760"/>
    </source>
</evidence>
<reference evidence="1" key="1">
    <citation type="journal article" date="2022" name="Int. J. Mol. Sci.">
        <title>Draft Genome of Tanacetum Coccineum: Genomic Comparison of Closely Related Tanacetum-Family Plants.</title>
        <authorList>
            <person name="Yamashiro T."/>
            <person name="Shiraishi A."/>
            <person name="Nakayama K."/>
            <person name="Satake H."/>
        </authorList>
    </citation>
    <scope>NUCLEOTIDE SEQUENCE</scope>
</reference>
<name>A0ABQ5HMB9_9ASTR</name>
<keyword evidence="2" id="KW-1185">Reference proteome</keyword>
<proteinExistence type="predicted"/>
<evidence type="ECO:0000313" key="1">
    <source>
        <dbReference type="EMBL" id="GJT88417.1"/>
    </source>
</evidence>
<protein>
    <submittedName>
        <fullName evidence="1">Uncharacterized protein</fullName>
    </submittedName>
</protein>
<dbReference type="EMBL" id="BQNB010019729">
    <property type="protein sequence ID" value="GJT88417.1"/>
    <property type="molecule type" value="Genomic_DNA"/>
</dbReference>
<organism evidence="1 2">
    <name type="scientific">Tanacetum coccineum</name>
    <dbReference type="NCBI Taxonomy" id="301880"/>
    <lineage>
        <taxon>Eukaryota</taxon>
        <taxon>Viridiplantae</taxon>
        <taxon>Streptophyta</taxon>
        <taxon>Embryophyta</taxon>
        <taxon>Tracheophyta</taxon>
        <taxon>Spermatophyta</taxon>
        <taxon>Magnoliopsida</taxon>
        <taxon>eudicotyledons</taxon>
        <taxon>Gunneridae</taxon>
        <taxon>Pentapetalae</taxon>
        <taxon>asterids</taxon>
        <taxon>campanulids</taxon>
        <taxon>Asterales</taxon>
        <taxon>Asteraceae</taxon>
        <taxon>Asteroideae</taxon>
        <taxon>Anthemideae</taxon>
        <taxon>Anthemidinae</taxon>
        <taxon>Tanacetum</taxon>
    </lineage>
</organism>
<comment type="caution">
    <text evidence="1">The sequence shown here is derived from an EMBL/GenBank/DDBJ whole genome shotgun (WGS) entry which is preliminary data.</text>
</comment>